<protein>
    <submittedName>
        <fullName evidence="2">DNA relaxase NicK</fullName>
    </submittedName>
</protein>
<accession>A0ABU1WE09</accession>
<reference evidence="2 3" key="1">
    <citation type="submission" date="2023-07" db="EMBL/GenBank/DDBJ databases">
        <title>Sorghum-associated microbial communities from plants grown in Nebraska, USA.</title>
        <authorList>
            <person name="Schachtman D."/>
        </authorList>
    </citation>
    <scope>NUCLEOTIDE SEQUENCE [LARGE SCALE GENOMIC DNA]</scope>
    <source>
        <strain evidence="2 3">BE198</strain>
    </source>
</reference>
<evidence type="ECO:0000259" key="1">
    <source>
        <dbReference type="Pfam" id="PF02486"/>
    </source>
</evidence>
<dbReference type="InterPro" id="IPR003491">
    <property type="entry name" value="REP-like_C"/>
</dbReference>
<organism evidence="2 3">
    <name type="scientific">Lysobacter niastensis</name>
    <dbReference type="NCBI Taxonomy" id="380629"/>
    <lineage>
        <taxon>Bacteria</taxon>
        <taxon>Pseudomonadati</taxon>
        <taxon>Pseudomonadota</taxon>
        <taxon>Gammaproteobacteria</taxon>
        <taxon>Lysobacterales</taxon>
        <taxon>Lysobacteraceae</taxon>
        <taxon>Lysobacter</taxon>
    </lineage>
</organism>
<name>A0ABU1WE09_9GAMM</name>
<dbReference type="Pfam" id="PF02486">
    <property type="entry name" value="Rep_trans"/>
    <property type="match status" value="1"/>
</dbReference>
<dbReference type="RefSeq" id="WP_310063669.1">
    <property type="nucleotide sequence ID" value="NZ_JAVDVY010000003.1"/>
</dbReference>
<sequence length="385" mass="42776">MSARPLVAFAVAGLPTTNRGVSLSGSAQLQPLTTVVVDWMAGSVDLAEVLAHQGHLKTWEIFNDLNGYGFQTQQVAACVFSSIFAGTDLHLCKEQRKGTFYKWRHHLISASGEKVGQIEFGGPHTMRQDGTPTARVELTGKGCRLFEGAAESDHAERWSSLRAKLASVAGRLSRVDIAFDDFAGTYNLAHAVKLWQSGKFDARGQTPDLESVNHAKGLKGDTIYIGSRASEKFLRVYEKGKEQGDESSVWVRWEAQFKASSRRELDLDMLTAPAEFMRGAYRALSFISETLRRLDLTKEQAAANIHGALKHLRRQYGKTLNFLKQTFPDDEALGSFLINVTRPGLPDWSWQYLGQDGYLSVLDAMRVERQQVAKPLNDGELCHAR</sequence>
<keyword evidence="3" id="KW-1185">Reference proteome</keyword>
<dbReference type="Proteomes" id="UP001251524">
    <property type="component" value="Unassembled WGS sequence"/>
</dbReference>
<feature type="domain" description="Replication initiation protein-like C-terminal" evidence="1">
    <location>
        <begin position="171"/>
        <end position="328"/>
    </location>
</feature>
<evidence type="ECO:0000313" key="3">
    <source>
        <dbReference type="Proteomes" id="UP001251524"/>
    </source>
</evidence>
<gene>
    <name evidence="2" type="ORF">J2X06_002939</name>
</gene>
<comment type="caution">
    <text evidence="2">The sequence shown here is derived from an EMBL/GenBank/DDBJ whole genome shotgun (WGS) entry which is preliminary data.</text>
</comment>
<dbReference type="EMBL" id="JAVDVY010000003">
    <property type="protein sequence ID" value="MDR7135721.1"/>
    <property type="molecule type" value="Genomic_DNA"/>
</dbReference>
<evidence type="ECO:0000313" key="2">
    <source>
        <dbReference type="EMBL" id="MDR7135721.1"/>
    </source>
</evidence>
<proteinExistence type="predicted"/>